<keyword evidence="2" id="KW-1185">Reference proteome</keyword>
<accession>A0ABV1K265</accession>
<evidence type="ECO:0000313" key="1">
    <source>
        <dbReference type="EMBL" id="MEQ3542322.1"/>
    </source>
</evidence>
<dbReference type="RefSeq" id="WP_345643774.1">
    <property type="nucleotide sequence ID" value="NZ_BAABLY010000020.1"/>
</dbReference>
<dbReference type="EMBL" id="JBEDNP010000032">
    <property type="protein sequence ID" value="MEQ3542322.1"/>
    <property type="molecule type" value="Genomic_DNA"/>
</dbReference>
<evidence type="ECO:0000313" key="2">
    <source>
        <dbReference type="Proteomes" id="UP001464923"/>
    </source>
</evidence>
<name>A0ABV1K265_9PSEU</name>
<gene>
    <name evidence="1" type="ORF">WHI96_26285</name>
</gene>
<dbReference type="Proteomes" id="UP001464923">
    <property type="component" value="Unassembled WGS sequence"/>
</dbReference>
<sequence length="161" mass="17177">MENSTFEILSTDPVTQVPEPVRITTAALRDALLKNPALLVGALHEVLEKRFNPNLATAEAPVTLDTPISGLIADVDFQRLSSAARRLTRGDLMSLAGWGDTVKKSPEELGLDVEDIQLIRDIFGKQLGSELGLSFLDNISCCSCTPCCCAAAVTPPARALA</sequence>
<organism evidence="1 2">
    <name type="scientific">Pseudonocardia tropica</name>
    <dbReference type="NCBI Taxonomy" id="681289"/>
    <lineage>
        <taxon>Bacteria</taxon>
        <taxon>Bacillati</taxon>
        <taxon>Actinomycetota</taxon>
        <taxon>Actinomycetes</taxon>
        <taxon>Pseudonocardiales</taxon>
        <taxon>Pseudonocardiaceae</taxon>
        <taxon>Pseudonocardia</taxon>
    </lineage>
</organism>
<reference evidence="1 2" key="1">
    <citation type="submission" date="2024-03" db="EMBL/GenBank/DDBJ databases">
        <title>Draft genome sequence of Pseudonocardia tropica JCM 19149.</title>
        <authorList>
            <person name="Butdee W."/>
            <person name="Duangmal K."/>
        </authorList>
    </citation>
    <scope>NUCLEOTIDE SEQUENCE [LARGE SCALE GENOMIC DNA]</scope>
    <source>
        <strain evidence="1 2">JCM 19149</strain>
    </source>
</reference>
<comment type="caution">
    <text evidence="1">The sequence shown here is derived from an EMBL/GenBank/DDBJ whole genome shotgun (WGS) entry which is preliminary data.</text>
</comment>
<proteinExistence type="predicted"/>
<protein>
    <submittedName>
        <fullName evidence="1">Uncharacterized protein</fullName>
    </submittedName>
</protein>